<dbReference type="AlphaFoldDB" id="A0A6A6UMV5"/>
<evidence type="ECO:0000256" key="1">
    <source>
        <dbReference type="SAM" id="MobiDB-lite"/>
    </source>
</evidence>
<accession>A0A6A6UMV5</accession>
<evidence type="ECO:0000313" key="2">
    <source>
        <dbReference type="EMBL" id="KAF2672234.1"/>
    </source>
</evidence>
<reference evidence="2" key="1">
    <citation type="journal article" date="2020" name="Stud. Mycol.">
        <title>101 Dothideomycetes genomes: a test case for predicting lifestyles and emergence of pathogens.</title>
        <authorList>
            <person name="Haridas S."/>
            <person name="Albert R."/>
            <person name="Binder M."/>
            <person name="Bloem J."/>
            <person name="Labutti K."/>
            <person name="Salamov A."/>
            <person name="Andreopoulos B."/>
            <person name="Baker S."/>
            <person name="Barry K."/>
            <person name="Bills G."/>
            <person name="Bluhm B."/>
            <person name="Cannon C."/>
            <person name="Castanera R."/>
            <person name="Culley D."/>
            <person name="Daum C."/>
            <person name="Ezra D."/>
            <person name="Gonzalez J."/>
            <person name="Henrissat B."/>
            <person name="Kuo A."/>
            <person name="Liang C."/>
            <person name="Lipzen A."/>
            <person name="Lutzoni F."/>
            <person name="Magnuson J."/>
            <person name="Mondo S."/>
            <person name="Nolan M."/>
            <person name="Ohm R."/>
            <person name="Pangilinan J."/>
            <person name="Park H.-J."/>
            <person name="Ramirez L."/>
            <person name="Alfaro M."/>
            <person name="Sun H."/>
            <person name="Tritt A."/>
            <person name="Yoshinaga Y."/>
            <person name="Zwiers L.-H."/>
            <person name="Turgeon B."/>
            <person name="Goodwin S."/>
            <person name="Spatafora J."/>
            <person name="Crous P."/>
            <person name="Grigoriev I."/>
        </authorList>
    </citation>
    <scope>NUCLEOTIDE SEQUENCE</scope>
    <source>
        <strain evidence="2">CBS 115976</strain>
    </source>
</reference>
<feature type="compositionally biased region" description="Basic and acidic residues" evidence="1">
    <location>
        <begin position="252"/>
        <end position="281"/>
    </location>
</feature>
<dbReference type="EMBL" id="MU004232">
    <property type="protein sequence ID" value="KAF2672234.1"/>
    <property type="molecule type" value="Genomic_DNA"/>
</dbReference>
<feature type="compositionally biased region" description="Low complexity" evidence="1">
    <location>
        <begin position="9"/>
        <end position="39"/>
    </location>
</feature>
<feature type="region of interest" description="Disordered" evidence="1">
    <location>
        <begin position="1"/>
        <end position="39"/>
    </location>
</feature>
<dbReference type="Gene3D" id="3.90.79.10">
    <property type="entry name" value="Nucleoside Triphosphate Pyrophosphohydrolase"/>
    <property type="match status" value="1"/>
</dbReference>
<keyword evidence="3" id="KW-1185">Reference proteome</keyword>
<sequence>MPRPNDLQISTTSSTIRTSPSSPSLRGSPSTSSLRKSPSTVDILAASFDPPRTPTADIYKNFMAPIPEEDNTPKIMISVFAIRADGTFLLGSPISRDDPFKCYSWGLPCLPLEFGDTFEHCALRIARMHCLKPVKPKAAYLDTMETVPTDHLPNGGKHTVMIFMALWVEDGSSPPVQTRSGTSILWNWVRWEELSIKCEAKSPYKDLCEPLRQLKWTHYTERFHPLKMLSEKIVLPPRTKAEKKSAKTAKITAEKSAKEAEKVAKTANKTTEKEPKVEKKKSSCVVM</sequence>
<organism evidence="2 3">
    <name type="scientific">Microthyrium microscopicum</name>
    <dbReference type="NCBI Taxonomy" id="703497"/>
    <lineage>
        <taxon>Eukaryota</taxon>
        <taxon>Fungi</taxon>
        <taxon>Dikarya</taxon>
        <taxon>Ascomycota</taxon>
        <taxon>Pezizomycotina</taxon>
        <taxon>Dothideomycetes</taxon>
        <taxon>Dothideomycetes incertae sedis</taxon>
        <taxon>Microthyriales</taxon>
        <taxon>Microthyriaceae</taxon>
        <taxon>Microthyrium</taxon>
    </lineage>
</organism>
<name>A0A6A6UMV5_9PEZI</name>
<evidence type="ECO:0000313" key="3">
    <source>
        <dbReference type="Proteomes" id="UP000799302"/>
    </source>
</evidence>
<dbReference type="Proteomes" id="UP000799302">
    <property type="component" value="Unassembled WGS sequence"/>
</dbReference>
<protein>
    <recommendedName>
        <fullName evidence="4">Nudix hydrolase domain-containing protein</fullName>
    </recommendedName>
</protein>
<feature type="region of interest" description="Disordered" evidence="1">
    <location>
        <begin position="239"/>
        <end position="287"/>
    </location>
</feature>
<gene>
    <name evidence="2" type="ORF">BT63DRAFT_477028</name>
</gene>
<proteinExistence type="predicted"/>
<evidence type="ECO:0008006" key="4">
    <source>
        <dbReference type="Google" id="ProtNLM"/>
    </source>
</evidence>